<accession>A0AA88GLB9</accession>
<organism evidence="2 3">
    <name type="scientific">Naegleria lovaniensis</name>
    <name type="common">Amoeba</name>
    <dbReference type="NCBI Taxonomy" id="51637"/>
    <lineage>
        <taxon>Eukaryota</taxon>
        <taxon>Discoba</taxon>
        <taxon>Heterolobosea</taxon>
        <taxon>Tetramitia</taxon>
        <taxon>Eutetramitia</taxon>
        <taxon>Vahlkampfiidae</taxon>
        <taxon>Naegleria</taxon>
    </lineage>
</organism>
<protein>
    <recommendedName>
        <fullName evidence="1">BCNT-C domain-containing protein</fullName>
    </recommendedName>
</protein>
<reference evidence="2 3" key="1">
    <citation type="journal article" date="2018" name="BMC Genomics">
        <title>The genome of Naegleria lovaniensis, the basis for a comparative approach to unravel pathogenicity factors of the human pathogenic amoeba N. fowleri.</title>
        <authorList>
            <person name="Liechti N."/>
            <person name="Schurch N."/>
            <person name="Bruggmann R."/>
            <person name="Wittwer M."/>
        </authorList>
    </citation>
    <scope>NUCLEOTIDE SEQUENCE [LARGE SCALE GENOMIC DNA]</scope>
    <source>
        <strain evidence="2 3">ATCC 30569</strain>
    </source>
</reference>
<dbReference type="GeneID" id="68100860"/>
<dbReference type="PANTHER" id="PTHR48407">
    <property type="entry name" value="CRANIOFACIAL DEVELOPMENT PROTEIN 1"/>
    <property type="match status" value="1"/>
</dbReference>
<dbReference type="Proteomes" id="UP000816034">
    <property type="component" value="Unassembled WGS sequence"/>
</dbReference>
<dbReference type="EMBL" id="PYSW02000034">
    <property type="protein sequence ID" value="KAG2378263.1"/>
    <property type="molecule type" value="Genomic_DNA"/>
</dbReference>
<feature type="domain" description="BCNT-C" evidence="1">
    <location>
        <begin position="127"/>
        <end position="204"/>
    </location>
</feature>
<evidence type="ECO:0000259" key="1">
    <source>
        <dbReference type="PROSITE" id="PS51279"/>
    </source>
</evidence>
<dbReference type="Pfam" id="PF07572">
    <property type="entry name" value="BCNT"/>
    <property type="match status" value="1"/>
</dbReference>
<evidence type="ECO:0000313" key="2">
    <source>
        <dbReference type="EMBL" id="KAG2378263.1"/>
    </source>
</evidence>
<dbReference type="RefSeq" id="XP_044545525.1">
    <property type="nucleotide sequence ID" value="XM_044698479.1"/>
</dbReference>
<dbReference type="AlphaFoldDB" id="A0AA88GLB9"/>
<name>A0AA88GLB9_NAELO</name>
<keyword evidence="3" id="KW-1185">Reference proteome</keyword>
<dbReference type="InterPro" id="IPR011421">
    <property type="entry name" value="BCNT-C"/>
</dbReference>
<sequence>MPSRHFNDTNENDLSIFAFIENPSDDDDIDPIFDDIEKSEFVKKHDEENQFTKKRKIKETLNYYQSLKKQVIEKPITQEAIHLELDEALLVETPTTPEMTFEQAISSEVPTDTLTQSLTKETTKIPKSATSKLDQALAKINEKRKTTISQSKEDWKQFKKQEGIEHELQQYRKDGYLEKQAFLERTEMREFEIGKDLRNLERQRKEQQQRK</sequence>
<dbReference type="PANTHER" id="PTHR48407:SF1">
    <property type="entry name" value="CRANIOFACIAL DEVELOPMENT PROTEIN 1"/>
    <property type="match status" value="1"/>
</dbReference>
<evidence type="ECO:0000313" key="3">
    <source>
        <dbReference type="Proteomes" id="UP000816034"/>
    </source>
</evidence>
<proteinExistence type="predicted"/>
<dbReference type="PROSITE" id="PS51279">
    <property type="entry name" value="BCNT_C"/>
    <property type="match status" value="1"/>
</dbReference>
<gene>
    <name evidence="2" type="ORF">C9374_008406</name>
</gene>
<dbReference type="InterPro" id="IPR027124">
    <property type="entry name" value="Swc5/CFDP1/2"/>
</dbReference>
<comment type="caution">
    <text evidence="2">The sequence shown here is derived from an EMBL/GenBank/DDBJ whole genome shotgun (WGS) entry which is preliminary data.</text>
</comment>